<name>A0A6S7G4P6_PARCT</name>
<comment type="caution">
    <text evidence="1">The sequence shown here is derived from an EMBL/GenBank/DDBJ whole genome shotgun (WGS) entry which is preliminary data.</text>
</comment>
<dbReference type="OrthoDB" id="8041494at2759"/>
<gene>
    <name evidence="1" type="ORF">PACLA_8A008065</name>
</gene>
<evidence type="ECO:0000313" key="2">
    <source>
        <dbReference type="Proteomes" id="UP001152795"/>
    </source>
</evidence>
<proteinExistence type="predicted"/>
<organism evidence="1 2">
    <name type="scientific">Paramuricea clavata</name>
    <name type="common">Red gorgonian</name>
    <name type="synonym">Violescent sea-whip</name>
    <dbReference type="NCBI Taxonomy" id="317549"/>
    <lineage>
        <taxon>Eukaryota</taxon>
        <taxon>Metazoa</taxon>
        <taxon>Cnidaria</taxon>
        <taxon>Anthozoa</taxon>
        <taxon>Octocorallia</taxon>
        <taxon>Malacalcyonacea</taxon>
        <taxon>Plexauridae</taxon>
        <taxon>Paramuricea</taxon>
    </lineage>
</organism>
<evidence type="ECO:0000313" key="1">
    <source>
        <dbReference type="EMBL" id="CAB3986898.1"/>
    </source>
</evidence>
<sequence length="67" mass="7481">MASEYDVDYHVKHTSDYLKKHKVKVNPSISVAHEIALKKRLAIYPLSYGAAPKYIEALSTLFSGTGK</sequence>
<accession>A0A6S7G4P6</accession>
<feature type="non-terminal residue" evidence="1">
    <location>
        <position position="67"/>
    </location>
</feature>
<protein>
    <submittedName>
        <fullName evidence="1">Uncharacterized protein</fullName>
    </submittedName>
</protein>
<dbReference type="EMBL" id="CACRXK020001088">
    <property type="protein sequence ID" value="CAB3986898.1"/>
    <property type="molecule type" value="Genomic_DNA"/>
</dbReference>
<dbReference type="AlphaFoldDB" id="A0A6S7G4P6"/>
<reference evidence="1" key="1">
    <citation type="submission" date="2020-04" db="EMBL/GenBank/DDBJ databases">
        <authorList>
            <person name="Alioto T."/>
            <person name="Alioto T."/>
            <person name="Gomez Garrido J."/>
        </authorList>
    </citation>
    <scope>NUCLEOTIDE SEQUENCE</scope>
    <source>
        <strain evidence="1">A484AB</strain>
    </source>
</reference>
<keyword evidence="2" id="KW-1185">Reference proteome</keyword>
<dbReference type="Proteomes" id="UP001152795">
    <property type="component" value="Unassembled WGS sequence"/>
</dbReference>